<dbReference type="SUPFAM" id="SSF52096">
    <property type="entry name" value="ClpP/crotonase"/>
    <property type="match status" value="1"/>
</dbReference>
<reference evidence="5 6" key="1">
    <citation type="submission" date="2018-07" db="EMBL/GenBank/DDBJ databases">
        <title>Draft genome of the type strain Streptomyces armeniacus ATCC 15676.</title>
        <authorList>
            <person name="Labana P."/>
            <person name="Gosse J.T."/>
            <person name="Boddy C.N."/>
        </authorList>
    </citation>
    <scope>NUCLEOTIDE SEQUENCE [LARGE SCALE GENOMIC DNA]</scope>
    <source>
        <strain evidence="5 6">ATCC 15676</strain>
    </source>
</reference>
<dbReference type="EMBL" id="CP031320">
    <property type="protein sequence ID" value="AXK32479.1"/>
    <property type="molecule type" value="Genomic_DNA"/>
</dbReference>
<dbReference type="PANTHER" id="PTHR11941:SF54">
    <property type="entry name" value="ENOYL-COA HYDRATASE, MITOCHONDRIAL"/>
    <property type="match status" value="1"/>
</dbReference>
<evidence type="ECO:0000256" key="2">
    <source>
        <dbReference type="ARBA" id="ARBA00023239"/>
    </source>
</evidence>
<keyword evidence="6" id="KW-1185">Reference proteome</keyword>
<keyword evidence="2" id="KW-0456">Lyase</keyword>
<dbReference type="InterPro" id="IPR001753">
    <property type="entry name" value="Enoyl-CoA_hydra/iso"/>
</dbReference>
<dbReference type="RefSeq" id="WP_208876712.1">
    <property type="nucleotide sequence ID" value="NZ_CP031320.1"/>
</dbReference>
<comment type="catalytic activity">
    <reaction evidence="4">
        <text>a 4-saturated-(3S)-3-hydroxyacyl-CoA = a (3E)-enoyl-CoA + H2O</text>
        <dbReference type="Rhea" id="RHEA:20724"/>
        <dbReference type="ChEBI" id="CHEBI:15377"/>
        <dbReference type="ChEBI" id="CHEBI:58521"/>
        <dbReference type="ChEBI" id="CHEBI:137480"/>
        <dbReference type="EC" id="4.2.1.17"/>
    </reaction>
</comment>
<dbReference type="Pfam" id="PF00378">
    <property type="entry name" value="ECH_1"/>
    <property type="match status" value="1"/>
</dbReference>
<dbReference type="Gene3D" id="3.90.226.10">
    <property type="entry name" value="2-enoyl-CoA Hydratase, Chain A, domain 1"/>
    <property type="match status" value="1"/>
</dbReference>
<evidence type="ECO:0000313" key="5">
    <source>
        <dbReference type="EMBL" id="AXK32479.1"/>
    </source>
</evidence>
<name>A0A345XLG3_9ACTN</name>
<protein>
    <submittedName>
        <fullName evidence="5">Enoyl-CoA hydratase/isomerase family protein</fullName>
    </submittedName>
</protein>
<comment type="catalytic activity">
    <reaction evidence="3">
        <text>a (3S)-3-hydroxyacyl-CoA = a (2E)-enoyl-CoA + H2O</text>
        <dbReference type="Rhea" id="RHEA:16105"/>
        <dbReference type="ChEBI" id="CHEBI:15377"/>
        <dbReference type="ChEBI" id="CHEBI:57318"/>
        <dbReference type="ChEBI" id="CHEBI:58856"/>
        <dbReference type="EC" id="4.2.1.17"/>
    </reaction>
</comment>
<dbReference type="InterPro" id="IPR014748">
    <property type="entry name" value="Enoyl-CoA_hydra_C"/>
</dbReference>
<comment type="similarity">
    <text evidence="1">Belongs to the enoyl-CoA hydratase/isomerase family.</text>
</comment>
<dbReference type="GO" id="GO:0006635">
    <property type="term" value="P:fatty acid beta-oxidation"/>
    <property type="evidence" value="ECO:0007669"/>
    <property type="project" value="TreeGrafter"/>
</dbReference>
<dbReference type="CDD" id="cd06558">
    <property type="entry name" value="crotonase-like"/>
    <property type="match status" value="1"/>
</dbReference>
<evidence type="ECO:0000256" key="3">
    <source>
        <dbReference type="ARBA" id="ARBA00023709"/>
    </source>
</evidence>
<proteinExistence type="inferred from homology"/>
<accession>A0A345XLG3</accession>
<dbReference type="InterPro" id="IPR029045">
    <property type="entry name" value="ClpP/crotonase-like_dom_sf"/>
</dbReference>
<dbReference type="PANTHER" id="PTHR11941">
    <property type="entry name" value="ENOYL-COA HYDRATASE-RELATED"/>
    <property type="match status" value="1"/>
</dbReference>
<keyword evidence="5" id="KW-0413">Isomerase</keyword>
<gene>
    <name evidence="5" type="ORF">DVA86_07230</name>
</gene>
<dbReference type="GO" id="GO:0004300">
    <property type="term" value="F:enoyl-CoA hydratase activity"/>
    <property type="evidence" value="ECO:0007669"/>
    <property type="project" value="UniProtKB-EC"/>
</dbReference>
<dbReference type="GO" id="GO:0016853">
    <property type="term" value="F:isomerase activity"/>
    <property type="evidence" value="ECO:0007669"/>
    <property type="project" value="UniProtKB-KW"/>
</dbReference>
<evidence type="ECO:0000313" key="6">
    <source>
        <dbReference type="Proteomes" id="UP000254425"/>
    </source>
</evidence>
<dbReference type="Proteomes" id="UP000254425">
    <property type="component" value="Chromosome"/>
</dbReference>
<dbReference type="KEGG" id="sarm:DVA86_07230"/>
<evidence type="ECO:0000256" key="1">
    <source>
        <dbReference type="ARBA" id="ARBA00005254"/>
    </source>
</evidence>
<sequence>MADMERVDRETLYVEKYPQDGYAVVTLHRPDVLNAGSPTLFGELAETISGFEDDAQVRAVVLTGGHGKAFSAGADLGGMTFDSMGNCRRFIRLAHAPFEAIERLGKVVIAAVNGYAFGFGTEIALACDLAIASDKARFGLREMNHGLVPAVTITRGIDMIGRRRVAWMAYTSDDVSAEEAREFGFVNKVVPHESLVAEYTALAARLAKRAPLAVSATKWTLNKAAGGHYREGENLMPAIFASADVAEGRKAFEERREPVFRGE</sequence>
<dbReference type="Gene3D" id="1.10.12.10">
    <property type="entry name" value="Lyase 2-enoyl-coa Hydratase, Chain A, domain 2"/>
    <property type="match status" value="1"/>
</dbReference>
<evidence type="ECO:0000256" key="4">
    <source>
        <dbReference type="ARBA" id="ARBA00023717"/>
    </source>
</evidence>
<organism evidence="5 6">
    <name type="scientific">Streptomyces armeniacus</name>
    <dbReference type="NCBI Taxonomy" id="83291"/>
    <lineage>
        <taxon>Bacteria</taxon>
        <taxon>Bacillati</taxon>
        <taxon>Actinomycetota</taxon>
        <taxon>Actinomycetes</taxon>
        <taxon>Kitasatosporales</taxon>
        <taxon>Streptomycetaceae</taxon>
        <taxon>Streptomyces</taxon>
    </lineage>
</organism>
<dbReference type="AlphaFoldDB" id="A0A345XLG3"/>